<evidence type="ECO:0000256" key="2">
    <source>
        <dbReference type="ARBA" id="ARBA00022670"/>
    </source>
</evidence>
<dbReference type="InterPro" id="IPR036034">
    <property type="entry name" value="PDZ_sf"/>
</dbReference>
<dbReference type="InterPro" id="IPR001478">
    <property type="entry name" value="PDZ"/>
</dbReference>
<name>A0ABU9DQR3_9BACL</name>
<reference evidence="7 8" key="1">
    <citation type="submission" date="2024-04" db="EMBL/GenBank/DDBJ databases">
        <title>draft genome sequnece of Paenibacillus filicis.</title>
        <authorList>
            <person name="Kim D.-U."/>
        </authorList>
    </citation>
    <scope>NUCLEOTIDE SEQUENCE [LARGE SCALE GENOMIC DNA]</scope>
    <source>
        <strain evidence="7 8">KACC14197</strain>
    </source>
</reference>
<dbReference type="PANTHER" id="PTHR22939:SF129">
    <property type="entry name" value="SERINE PROTEASE HTRA2, MITOCHONDRIAL"/>
    <property type="match status" value="1"/>
</dbReference>
<accession>A0ABU9DQR3</accession>
<dbReference type="Pfam" id="PF13365">
    <property type="entry name" value="Trypsin_2"/>
    <property type="match status" value="1"/>
</dbReference>
<dbReference type="Gene3D" id="2.40.10.10">
    <property type="entry name" value="Trypsin-like serine proteases"/>
    <property type="match status" value="2"/>
</dbReference>
<evidence type="ECO:0000313" key="7">
    <source>
        <dbReference type="EMBL" id="MEK8131210.1"/>
    </source>
</evidence>
<evidence type="ECO:0000256" key="5">
    <source>
        <dbReference type="SAM" id="SignalP"/>
    </source>
</evidence>
<keyword evidence="4" id="KW-0720">Serine protease</keyword>
<dbReference type="RefSeq" id="WP_341418338.1">
    <property type="nucleotide sequence ID" value="NZ_JBBPCC010000019.1"/>
</dbReference>
<keyword evidence="3" id="KW-0378">Hydrolase</keyword>
<dbReference type="Proteomes" id="UP001469365">
    <property type="component" value="Unassembled WGS sequence"/>
</dbReference>
<dbReference type="SUPFAM" id="SSF50156">
    <property type="entry name" value="PDZ domain-like"/>
    <property type="match status" value="1"/>
</dbReference>
<proteinExistence type="inferred from homology"/>
<dbReference type="Gene3D" id="3.40.1000.10">
    <property type="entry name" value="Mog1/PsbP, alpha/beta/alpha sandwich"/>
    <property type="match status" value="1"/>
</dbReference>
<evidence type="ECO:0000313" key="8">
    <source>
        <dbReference type="Proteomes" id="UP001469365"/>
    </source>
</evidence>
<keyword evidence="8" id="KW-1185">Reference proteome</keyword>
<comment type="similarity">
    <text evidence="1">Belongs to the peptidase S1C family.</text>
</comment>
<dbReference type="InterPro" id="IPR001940">
    <property type="entry name" value="Peptidase_S1C"/>
</dbReference>
<protein>
    <submittedName>
        <fullName evidence="7">Trypsin-like peptidase domain-containing protein</fullName>
    </submittedName>
</protein>
<evidence type="ECO:0000256" key="4">
    <source>
        <dbReference type="ARBA" id="ARBA00022825"/>
    </source>
</evidence>
<organism evidence="7 8">
    <name type="scientific">Paenibacillus filicis</name>
    <dbReference type="NCBI Taxonomy" id="669464"/>
    <lineage>
        <taxon>Bacteria</taxon>
        <taxon>Bacillati</taxon>
        <taxon>Bacillota</taxon>
        <taxon>Bacilli</taxon>
        <taxon>Bacillales</taxon>
        <taxon>Paenibacillaceae</taxon>
        <taxon>Paenibacillus</taxon>
    </lineage>
</organism>
<dbReference type="Pfam" id="PF13180">
    <property type="entry name" value="PDZ_2"/>
    <property type="match status" value="1"/>
</dbReference>
<comment type="caution">
    <text evidence="7">The sequence shown here is derived from an EMBL/GenBank/DDBJ whole genome shotgun (WGS) entry which is preliminary data.</text>
</comment>
<evidence type="ECO:0000256" key="1">
    <source>
        <dbReference type="ARBA" id="ARBA00010541"/>
    </source>
</evidence>
<dbReference type="PANTHER" id="PTHR22939">
    <property type="entry name" value="SERINE PROTEASE FAMILY S1C HTRA-RELATED"/>
    <property type="match status" value="1"/>
</dbReference>
<evidence type="ECO:0000259" key="6">
    <source>
        <dbReference type="PROSITE" id="PS50106"/>
    </source>
</evidence>
<dbReference type="PRINTS" id="PR00834">
    <property type="entry name" value="PROTEASES2C"/>
</dbReference>
<keyword evidence="5" id="KW-0732">Signal</keyword>
<keyword evidence="2" id="KW-0645">Protease</keyword>
<evidence type="ECO:0000256" key="3">
    <source>
        <dbReference type="ARBA" id="ARBA00022801"/>
    </source>
</evidence>
<feature type="signal peptide" evidence="5">
    <location>
        <begin position="1"/>
        <end position="34"/>
    </location>
</feature>
<dbReference type="InterPro" id="IPR009003">
    <property type="entry name" value="Peptidase_S1_PA"/>
</dbReference>
<sequence>MTKFTMLSRKVAHATASAMLLAVLAAPVAAYAGAADDRGAIPAVIEQTTSSVVAIIGKPADNRKVWAANRYNLAHGTGVIVRSEGYILTNAHVVKDMRNITVVLADGKSYTGKTTHYDEESDLALVKIEATGLTAAKFASPSDIKVGEPVMAIGTPLSFALRNSVTYGIVSGMDRAVQSKYQLIQTDAAINPGNSGGALLNMKGEVIGINTLKFVEYGVDSLNFAIPVNTVQHVLDHFFKYGKVKRPYLGVELGESWEAVVGIPSSNGLEVTYVEPDSPAAKAGIKQGDVLLAIESSPTGTLVQYNEALKNYLPQQKVKLTLKSGGTQRVAEVLLGEDESSATSLVRDADGSYIDADQGKTHIGDSYYGWSMKYPAGLIKKEQDSDGQSVSFADAKGEYAIDIEIENDQSADLSPLGLLRKLEAQHHGDTILEKRYVDQKSDPYAVIVGKSSYGGQMYQSRAFLRGDKIFYILLTVYSEEMYNNNFKRNSFNDLLDSFLLSYDEKNAGLKDISVHQSTNTILTDYGITFDVPADWSTNGWGSSLSYQSEEADKGLVVSVTSASSGDTLKDWSTRDAENFTRKFVSDYRKASEPRETTIDGVPAIEMDYAFTMGDKWQYMHAIYLIRDKYKYGMVLTYTDESNKKSIDELAESLKASVHFVKDSANRSLGVIQDEAELSSSSRTVTYTSKKYRYAVKAPEFWYGGYERDKDPIVKSFLFQGGGMTVTSDDSGDLQGKFTALEKEYKKNAEADSAYTYKTSDEELFGTSVKKFATQYKSRNVPYTQEDYVWEKNGVAYTARLRINDAVKTDEQWKLLNDTLRSMAFTEK</sequence>
<dbReference type="SMART" id="SM00228">
    <property type="entry name" value="PDZ"/>
    <property type="match status" value="1"/>
</dbReference>
<feature type="chain" id="PRO_5045689651" evidence="5">
    <location>
        <begin position="35"/>
        <end position="827"/>
    </location>
</feature>
<dbReference type="PROSITE" id="PS50106">
    <property type="entry name" value="PDZ"/>
    <property type="match status" value="1"/>
</dbReference>
<dbReference type="InterPro" id="IPR043504">
    <property type="entry name" value="Peptidase_S1_PA_chymotrypsin"/>
</dbReference>
<dbReference type="EMBL" id="JBBPCC010000019">
    <property type="protein sequence ID" value="MEK8131210.1"/>
    <property type="molecule type" value="Genomic_DNA"/>
</dbReference>
<dbReference type="CDD" id="cd06779">
    <property type="entry name" value="cpPDZ_Deg_HtrA-like"/>
    <property type="match status" value="1"/>
</dbReference>
<feature type="domain" description="PDZ" evidence="6">
    <location>
        <begin position="250"/>
        <end position="310"/>
    </location>
</feature>
<gene>
    <name evidence="7" type="ORF">WMW72_25210</name>
</gene>
<dbReference type="SUPFAM" id="SSF50494">
    <property type="entry name" value="Trypsin-like serine proteases"/>
    <property type="match status" value="1"/>
</dbReference>
<dbReference type="Gene3D" id="2.30.42.10">
    <property type="match status" value="1"/>
</dbReference>